<evidence type="ECO:0000313" key="1">
    <source>
        <dbReference type="EMBL" id="CAA9346083.1"/>
    </source>
</evidence>
<dbReference type="AlphaFoldDB" id="A0A6J4M4Q8"/>
<sequence>MQNFLLVTLCLTSPLLPYRKKIPLKATSDRSASFAAD</sequence>
<dbReference type="EMBL" id="CADCTY010000888">
    <property type="protein sequence ID" value="CAA9346083.1"/>
    <property type="molecule type" value="Genomic_DNA"/>
</dbReference>
<gene>
    <name evidence="1" type="ORF">AVDCRST_MAG94-2538</name>
</gene>
<name>A0A6J4M4Q8_9CYAN</name>
<proteinExistence type="predicted"/>
<accession>A0A6J4M4Q8</accession>
<protein>
    <submittedName>
        <fullName evidence="1">Uncharacterized protein</fullName>
    </submittedName>
</protein>
<reference evidence="1" key="1">
    <citation type="submission" date="2020-02" db="EMBL/GenBank/DDBJ databases">
        <authorList>
            <person name="Meier V. D."/>
        </authorList>
    </citation>
    <scope>NUCLEOTIDE SEQUENCE</scope>
    <source>
        <strain evidence="1">AVDCRST_MAG94</strain>
    </source>
</reference>
<organism evidence="1">
    <name type="scientific">uncultured Leptolyngbya sp</name>
    <dbReference type="NCBI Taxonomy" id="332963"/>
    <lineage>
        <taxon>Bacteria</taxon>
        <taxon>Bacillati</taxon>
        <taxon>Cyanobacteriota</taxon>
        <taxon>Cyanophyceae</taxon>
        <taxon>Leptolyngbyales</taxon>
        <taxon>Leptolyngbyaceae</taxon>
        <taxon>Leptolyngbya group</taxon>
        <taxon>Leptolyngbya</taxon>
        <taxon>environmental samples</taxon>
    </lineage>
</organism>